<dbReference type="Proteomes" id="UP000567885">
    <property type="component" value="Unassembled WGS sequence"/>
</dbReference>
<feature type="region of interest" description="Disordered" evidence="1">
    <location>
        <begin position="1"/>
        <end position="294"/>
    </location>
</feature>
<feature type="region of interest" description="Disordered" evidence="1">
    <location>
        <begin position="558"/>
        <end position="608"/>
    </location>
</feature>
<name>A0A8H5X2K0_FUSHE</name>
<feature type="compositionally biased region" description="Acidic residues" evidence="1">
    <location>
        <begin position="123"/>
        <end position="132"/>
    </location>
</feature>
<evidence type="ECO:0000256" key="1">
    <source>
        <dbReference type="SAM" id="MobiDB-lite"/>
    </source>
</evidence>
<dbReference type="AlphaFoldDB" id="A0A8H5X2K0"/>
<evidence type="ECO:0000313" key="3">
    <source>
        <dbReference type="Proteomes" id="UP000567885"/>
    </source>
</evidence>
<feature type="compositionally biased region" description="Polar residues" evidence="1">
    <location>
        <begin position="226"/>
        <end position="255"/>
    </location>
</feature>
<feature type="compositionally biased region" description="Low complexity" evidence="1">
    <location>
        <begin position="778"/>
        <end position="795"/>
    </location>
</feature>
<feature type="compositionally biased region" description="Basic and acidic residues" evidence="1">
    <location>
        <begin position="477"/>
        <end position="493"/>
    </location>
</feature>
<dbReference type="OrthoDB" id="4847496at2759"/>
<feature type="region of interest" description="Disordered" evidence="1">
    <location>
        <begin position="477"/>
        <end position="515"/>
    </location>
</feature>
<feature type="region of interest" description="Disordered" evidence="1">
    <location>
        <begin position="666"/>
        <end position="690"/>
    </location>
</feature>
<accession>A0A8H5X2K0</accession>
<gene>
    <name evidence="2" type="ORF">FHETE_1085</name>
</gene>
<protein>
    <submittedName>
        <fullName evidence="2">Uncharacterized protein</fullName>
    </submittedName>
</protein>
<sequence length="864" mass="94335">MSDQRSPPPGGSPQQQEQHPTLLLPQVEVQYNEFSESQPVPQPETQLQQSDVQVQDQAQGAKPLSHKQKGKQPAKPATPKRAYKKRNTQAKKAEPKKTQAKTAPKRAYKKRNTQPKKTQPEVVESETAEPTEPETTQANKAQPKTSRKRSSQEAGVAESFGSAEKKVAGEHNHPSLPQNAQLVEHAYHNPNAELNAGPTPAPAPASSRYDSLWQDIFHNRRRRAINGQTPIAESASTQDSASTQESTPIQESTPVGFSDQAGDLQLPQGEAPIDLTQDDSEDDSEDDSMDDSMDELIDPQLQGQFATDSKLTHCGASQRFIGEVTLAQAHLGPDIGLPEHEIERRFQLIDRELVDQLSNPPMLPPSGLVQQGPKEFVGTTWKAPEGVDDPGFQAFLDEQNRPILQRLKTIDLARNNVAAKGTRNRRDEALAKYRRLTNDIQVELNWWRLKATSLGADPQEWEAVPQPVKIAMADDMDNRVQEEEDRRTAEDKKIKSRQHSNRNSDNARRLKSDAKRKEKIIQQYLTAISGENGANIAKFEKEITDETAGHYAALNAAPRDGSSAAAEDFDKTNGDSATVQASPAPEYENGGLKGTNDDANENAHENVDGNADGNTIHVHNPAIPSFDPCAVSRAADAADAAFFAQAHKAIDSENVAGRNNAATFGKTFDLGKGPKPPNSLAPKQDFGSAPPSQTMFPQVHPGSNPQRELQFSGDDFANSFFGNSQVLDDNRIDQFSSIEDGLPLLTGPVSNQDRSDNSTSNVSQYISPSGVPYPFFESSSSNDTTTNTGATRTFSPPTAPAVSGFAGIRLEGLNAVPTDLLSDPRNLSDIQPTGYDTIQGAEDFWYLDPNIANLDVDINEFFNS</sequence>
<feature type="region of interest" description="Disordered" evidence="1">
    <location>
        <begin position="773"/>
        <end position="798"/>
    </location>
</feature>
<reference evidence="2 3" key="1">
    <citation type="submission" date="2020-05" db="EMBL/GenBank/DDBJ databases">
        <title>Identification and distribution of gene clusters putatively required for synthesis of sphingolipid metabolism inhibitors in phylogenetically diverse species of the filamentous fungus Fusarium.</title>
        <authorList>
            <person name="Kim H.-S."/>
            <person name="Busman M."/>
            <person name="Brown D.W."/>
            <person name="Divon H."/>
            <person name="Uhlig S."/>
            <person name="Proctor R.H."/>
        </authorList>
    </citation>
    <scope>NUCLEOTIDE SEQUENCE [LARGE SCALE GENOMIC DNA]</scope>
    <source>
        <strain evidence="2 3">NRRL 20693</strain>
    </source>
</reference>
<keyword evidence="3" id="KW-1185">Reference proteome</keyword>
<proteinExistence type="predicted"/>
<evidence type="ECO:0000313" key="2">
    <source>
        <dbReference type="EMBL" id="KAF5678844.1"/>
    </source>
</evidence>
<feature type="compositionally biased region" description="Basic and acidic residues" evidence="1">
    <location>
        <begin position="505"/>
        <end position="515"/>
    </location>
</feature>
<feature type="compositionally biased region" description="Basic residues" evidence="1">
    <location>
        <begin position="103"/>
        <end position="114"/>
    </location>
</feature>
<feature type="compositionally biased region" description="Low complexity" evidence="1">
    <location>
        <begin position="46"/>
        <end position="59"/>
    </location>
</feature>
<dbReference type="EMBL" id="JAAGWQ010000015">
    <property type="protein sequence ID" value="KAF5678844.1"/>
    <property type="molecule type" value="Genomic_DNA"/>
</dbReference>
<comment type="caution">
    <text evidence="2">The sequence shown here is derived from an EMBL/GenBank/DDBJ whole genome shotgun (WGS) entry which is preliminary data.</text>
</comment>
<feature type="compositionally biased region" description="Acidic residues" evidence="1">
    <location>
        <begin position="276"/>
        <end position="294"/>
    </location>
</feature>
<organism evidence="2 3">
    <name type="scientific">Fusarium heterosporum</name>
    <dbReference type="NCBI Taxonomy" id="42747"/>
    <lineage>
        <taxon>Eukaryota</taxon>
        <taxon>Fungi</taxon>
        <taxon>Dikarya</taxon>
        <taxon>Ascomycota</taxon>
        <taxon>Pezizomycotina</taxon>
        <taxon>Sordariomycetes</taxon>
        <taxon>Hypocreomycetidae</taxon>
        <taxon>Hypocreales</taxon>
        <taxon>Nectriaceae</taxon>
        <taxon>Fusarium</taxon>
        <taxon>Fusarium heterosporum species complex</taxon>
    </lineage>
</organism>
<feature type="compositionally biased region" description="Polar residues" evidence="1">
    <location>
        <begin position="32"/>
        <end position="45"/>
    </location>
</feature>
<feature type="compositionally biased region" description="Basic and acidic residues" evidence="1">
    <location>
        <begin position="163"/>
        <end position="173"/>
    </location>
</feature>
<feature type="compositionally biased region" description="Pro residues" evidence="1">
    <location>
        <begin position="1"/>
        <end position="11"/>
    </location>
</feature>